<feature type="compositionally biased region" description="Polar residues" evidence="1">
    <location>
        <begin position="9"/>
        <end position="29"/>
    </location>
</feature>
<dbReference type="EMBL" id="BRYA01000154">
    <property type="protein sequence ID" value="GMI41590.1"/>
    <property type="molecule type" value="Genomic_DNA"/>
</dbReference>
<feature type="region of interest" description="Disordered" evidence="1">
    <location>
        <begin position="1"/>
        <end position="147"/>
    </location>
</feature>
<dbReference type="OrthoDB" id="43011at2759"/>
<feature type="compositionally biased region" description="Low complexity" evidence="1">
    <location>
        <begin position="281"/>
        <end position="290"/>
    </location>
</feature>
<evidence type="ECO:0000313" key="2">
    <source>
        <dbReference type="EMBL" id="GMI41590.1"/>
    </source>
</evidence>
<feature type="region of interest" description="Disordered" evidence="1">
    <location>
        <begin position="258"/>
        <end position="297"/>
    </location>
</feature>
<accession>A0A9W7GDT2</accession>
<protein>
    <submittedName>
        <fullName evidence="2">Uncharacterized protein</fullName>
    </submittedName>
</protein>
<feature type="compositionally biased region" description="Polar residues" evidence="1">
    <location>
        <begin position="79"/>
        <end position="95"/>
    </location>
</feature>
<reference evidence="3" key="1">
    <citation type="journal article" date="2023" name="Commun. Biol.">
        <title>Genome analysis of Parmales, the sister group of diatoms, reveals the evolutionary specialization of diatoms from phago-mixotrophs to photoautotrophs.</title>
        <authorList>
            <person name="Ban H."/>
            <person name="Sato S."/>
            <person name="Yoshikawa S."/>
            <person name="Yamada K."/>
            <person name="Nakamura Y."/>
            <person name="Ichinomiya M."/>
            <person name="Sato N."/>
            <person name="Blanc-Mathieu R."/>
            <person name="Endo H."/>
            <person name="Kuwata A."/>
            <person name="Ogata H."/>
        </authorList>
    </citation>
    <scope>NUCLEOTIDE SEQUENCE [LARGE SCALE GENOMIC DNA]</scope>
</reference>
<feature type="region of interest" description="Disordered" evidence="1">
    <location>
        <begin position="444"/>
        <end position="470"/>
    </location>
</feature>
<evidence type="ECO:0000313" key="3">
    <source>
        <dbReference type="Proteomes" id="UP001165065"/>
    </source>
</evidence>
<proteinExistence type="predicted"/>
<keyword evidence="3" id="KW-1185">Reference proteome</keyword>
<feature type="compositionally biased region" description="Low complexity" evidence="1">
    <location>
        <begin position="104"/>
        <end position="133"/>
    </location>
</feature>
<organism evidence="2 3">
    <name type="scientific">Triparma columacea</name>
    <dbReference type="NCBI Taxonomy" id="722753"/>
    <lineage>
        <taxon>Eukaryota</taxon>
        <taxon>Sar</taxon>
        <taxon>Stramenopiles</taxon>
        <taxon>Ochrophyta</taxon>
        <taxon>Bolidophyceae</taxon>
        <taxon>Parmales</taxon>
        <taxon>Triparmaceae</taxon>
        <taxon>Triparma</taxon>
    </lineage>
</organism>
<name>A0A9W7GDT2_9STRA</name>
<gene>
    <name evidence="2" type="ORF">TrCOL_g11884</name>
</gene>
<dbReference type="Proteomes" id="UP001165065">
    <property type="component" value="Unassembled WGS sequence"/>
</dbReference>
<evidence type="ECO:0000256" key="1">
    <source>
        <dbReference type="SAM" id="MobiDB-lite"/>
    </source>
</evidence>
<dbReference type="AlphaFoldDB" id="A0A9W7GDT2"/>
<feature type="compositionally biased region" description="Basic residues" evidence="1">
    <location>
        <begin position="55"/>
        <end position="78"/>
    </location>
</feature>
<sequence length="651" mass="69971">MPFLHPTHHNNLQSNLQSSHHRGNSQQPSCIHVLKSSPDDPRPPRVTKTNAKTNAKTKAKGKSNKRPKARAKSNKLRSKLTSAISVATLAKTNPDNLYPPPSLNSPTSPSSSSSPNTPTFSGSSISPPSSLSSPPTPHHNVPFDPFGNATVPTLPSILSTLTAPPPSHLDSQNSILRLYNQNTQTLKVCEALEEGHEVEQREGGGYESIYVKPVKSGGEWDVVDSGLDDGGRCEARRTKLKELGVYICMGKGGGNAGTPREYFSTNAGSGGGEDEQEEGEGTSSPFSPSFQTPNKGQLTLEGGARVRALLDHCIANGWPRLICFTGAAGSGSVPESHVCYTSFRRLCQEEGKEAPTGTEFLLCQGADIGSSLGVCMDAVQEILWEILPKSNVHVRYALVSSSYHLCNLNDIHFRSPLRSVLNPLTSRVSSRVCDWNRLLEARRKGDPSVDGSGVLDTEEGGRVNAPIPQGEDPDRRRGWVTLEFVCCKYPYLDEKDGGTNFLAKCFLIGQELVPILVNIQGVVNKREFFQRSNYLMLSNIRRSLVGLLEQVHDRGGVDVGMGVDGASGPGTASGVEGFKLTRLGGVGAGREAVYVDDVLTDAVAGLGRTVDLTRPAGSLSGSVSMGDWVEAKGNLERAMAQIRRLDPDRPE</sequence>
<comment type="caution">
    <text evidence="2">The sequence shown here is derived from an EMBL/GenBank/DDBJ whole genome shotgun (WGS) entry which is preliminary data.</text>
</comment>